<dbReference type="EMBL" id="UGLZ01000005">
    <property type="protein sequence ID" value="STV55784.1"/>
    <property type="molecule type" value="Genomic_DNA"/>
</dbReference>
<name>A0A378BX45_KLEPO</name>
<protein>
    <submittedName>
        <fullName evidence="1">Uncharacterized protein</fullName>
    </submittedName>
</protein>
<evidence type="ECO:0000313" key="2">
    <source>
        <dbReference type="Proteomes" id="UP000255382"/>
    </source>
</evidence>
<sequence>MKLRDQTKLDQIFRLDLSQQFPFARFVGLRFYRRAKTNAGAGFHTVGNHFVQASERTAADKQDLGGINLQELLLRMFTPALRRNGGNGPFDKLQQRLLHAFA</sequence>
<evidence type="ECO:0000313" key="1">
    <source>
        <dbReference type="EMBL" id="STV55784.1"/>
    </source>
</evidence>
<dbReference type="AlphaFoldDB" id="A0A378BX45"/>
<reference evidence="1 2" key="1">
    <citation type="submission" date="2018-06" db="EMBL/GenBank/DDBJ databases">
        <authorList>
            <consortium name="Pathogen Informatics"/>
            <person name="Doyle S."/>
        </authorList>
    </citation>
    <scope>NUCLEOTIDE SEQUENCE [LARGE SCALE GENOMIC DNA]</scope>
    <source>
        <strain evidence="1 2">NCTC5050</strain>
    </source>
</reference>
<keyword evidence="2" id="KW-1185">Reference proteome</keyword>
<dbReference type="Proteomes" id="UP000255382">
    <property type="component" value="Unassembled WGS sequence"/>
</dbReference>
<gene>
    <name evidence="1" type="ORF">NCTC5050_06150</name>
</gene>
<proteinExistence type="predicted"/>
<accession>A0A378BX45</accession>
<organism evidence="1 2">
    <name type="scientific">Klebsiella pneumoniae subsp. ozaenae</name>
    <dbReference type="NCBI Taxonomy" id="574"/>
    <lineage>
        <taxon>Bacteria</taxon>
        <taxon>Pseudomonadati</taxon>
        <taxon>Pseudomonadota</taxon>
        <taxon>Gammaproteobacteria</taxon>
        <taxon>Enterobacterales</taxon>
        <taxon>Enterobacteriaceae</taxon>
        <taxon>Klebsiella/Raoultella group</taxon>
        <taxon>Klebsiella</taxon>
        <taxon>Klebsiella pneumoniae complex</taxon>
    </lineage>
</organism>